<dbReference type="PROSITE" id="PS00893">
    <property type="entry name" value="NUDIX_BOX"/>
    <property type="match status" value="1"/>
</dbReference>
<dbReference type="PANTHER" id="PTHR11839">
    <property type="entry name" value="UDP/ADP-SUGAR PYROPHOSPHATASE"/>
    <property type="match status" value="1"/>
</dbReference>
<dbReference type="SUPFAM" id="SSF55811">
    <property type="entry name" value="Nudix"/>
    <property type="match status" value="1"/>
</dbReference>
<dbReference type="Proteomes" id="UP000037175">
    <property type="component" value="Unassembled WGS sequence"/>
</dbReference>
<evidence type="ECO:0000313" key="5">
    <source>
        <dbReference type="EMBL" id="KNZ71214.1"/>
    </source>
</evidence>
<proteinExistence type="inferred from homology"/>
<evidence type="ECO:0000256" key="3">
    <source>
        <dbReference type="RuleBase" id="RU003476"/>
    </source>
</evidence>
<dbReference type="EMBL" id="LGTE01000001">
    <property type="protein sequence ID" value="KNZ71214.1"/>
    <property type="molecule type" value="Genomic_DNA"/>
</dbReference>
<accession>A0A0L6W7Z4</accession>
<feature type="domain" description="Nudix hydrolase" evidence="4">
    <location>
        <begin position="38"/>
        <end position="165"/>
    </location>
</feature>
<name>A0A0L6W7Z4_9FIRM</name>
<dbReference type="FunFam" id="3.90.79.10:FF:000024">
    <property type="entry name" value="ADP-ribose pyrophosphatase"/>
    <property type="match status" value="1"/>
</dbReference>
<evidence type="ECO:0000256" key="1">
    <source>
        <dbReference type="ARBA" id="ARBA00001946"/>
    </source>
</evidence>
<sequence>MREKLLHSDIKFRGKVLEFRLDTVELVNGKTATRELVIHPGAVSIVALDGEKIIIVKQYRHPVGEILWEIPAGKLDPGEEPLHCAQRELYEETGCRAMDWKHLSTFYTTPGFSNEIMHLYLATGLVQEEQSLDEDEFLSVEKVSWQEAMSMIARGEIKDAKSIVGICLTYAVKTGRTVQS</sequence>
<dbReference type="Gene3D" id="3.90.79.10">
    <property type="entry name" value="Nucleoside Triphosphate Pyrophosphohydrolase"/>
    <property type="match status" value="1"/>
</dbReference>
<dbReference type="InterPro" id="IPR015797">
    <property type="entry name" value="NUDIX_hydrolase-like_dom_sf"/>
</dbReference>
<evidence type="ECO:0000259" key="4">
    <source>
        <dbReference type="PROSITE" id="PS51462"/>
    </source>
</evidence>
<comment type="caution">
    <text evidence="5">The sequence shown here is derived from an EMBL/GenBank/DDBJ whole genome shotgun (WGS) entry which is preliminary data.</text>
</comment>
<keyword evidence="2 3" id="KW-0378">Hydrolase</keyword>
<dbReference type="GO" id="GO:0016462">
    <property type="term" value="F:pyrophosphatase activity"/>
    <property type="evidence" value="ECO:0007669"/>
    <property type="project" value="UniProtKB-ARBA"/>
</dbReference>
<dbReference type="PROSITE" id="PS51462">
    <property type="entry name" value="NUDIX"/>
    <property type="match status" value="1"/>
</dbReference>
<dbReference type="GO" id="GO:0005829">
    <property type="term" value="C:cytosol"/>
    <property type="evidence" value="ECO:0007669"/>
    <property type="project" value="TreeGrafter"/>
</dbReference>
<comment type="cofactor">
    <cofactor evidence="1">
        <name>Mg(2+)</name>
        <dbReference type="ChEBI" id="CHEBI:18420"/>
    </cofactor>
</comment>
<reference evidence="6" key="1">
    <citation type="submission" date="2015-07" db="EMBL/GenBank/DDBJ databases">
        <title>Complete Genome of Thermincola ferriacetica strain Z-0001T.</title>
        <authorList>
            <person name="Lusk B."/>
            <person name="Badalamenti J.P."/>
            <person name="Parameswaran P."/>
            <person name="Bond D.R."/>
            <person name="Torres C.I."/>
        </authorList>
    </citation>
    <scope>NUCLEOTIDE SEQUENCE [LARGE SCALE GENOMIC DNA]</scope>
    <source>
        <strain evidence="6">Z-0001</strain>
    </source>
</reference>
<dbReference type="Pfam" id="PF00293">
    <property type="entry name" value="NUDIX"/>
    <property type="match status" value="1"/>
</dbReference>
<dbReference type="InterPro" id="IPR020476">
    <property type="entry name" value="Nudix_hydrolase"/>
</dbReference>
<dbReference type="PATRIC" id="fig|281456.6.peg.307"/>
<dbReference type="RefSeq" id="WP_052216556.1">
    <property type="nucleotide sequence ID" value="NZ_LGTE01000001.1"/>
</dbReference>
<keyword evidence="6" id="KW-1185">Reference proteome</keyword>
<dbReference type="GO" id="GO:0006753">
    <property type="term" value="P:nucleoside phosphate metabolic process"/>
    <property type="evidence" value="ECO:0007669"/>
    <property type="project" value="TreeGrafter"/>
</dbReference>
<organism evidence="5 6">
    <name type="scientific">Thermincola ferriacetica</name>
    <dbReference type="NCBI Taxonomy" id="281456"/>
    <lineage>
        <taxon>Bacteria</taxon>
        <taxon>Bacillati</taxon>
        <taxon>Bacillota</taxon>
        <taxon>Clostridia</taxon>
        <taxon>Eubacteriales</taxon>
        <taxon>Thermincolaceae</taxon>
        <taxon>Thermincola</taxon>
    </lineage>
</organism>
<gene>
    <name evidence="5" type="ORF">Tfer_0293</name>
</gene>
<evidence type="ECO:0000313" key="6">
    <source>
        <dbReference type="Proteomes" id="UP000037175"/>
    </source>
</evidence>
<protein>
    <submittedName>
        <fullName evidence="5">NUDIX hydrolase</fullName>
    </submittedName>
</protein>
<evidence type="ECO:0000256" key="2">
    <source>
        <dbReference type="ARBA" id="ARBA00022801"/>
    </source>
</evidence>
<comment type="similarity">
    <text evidence="3">Belongs to the Nudix hydrolase family.</text>
</comment>
<dbReference type="InterPro" id="IPR000086">
    <property type="entry name" value="NUDIX_hydrolase_dom"/>
</dbReference>
<dbReference type="GO" id="GO:0019693">
    <property type="term" value="P:ribose phosphate metabolic process"/>
    <property type="evidence" value="ECO:0007669"/>
    <property type="project" value="TreeGrafter"/>
</dbReference>
<dbReference type="InterPro" id="IPR020084">
    <property type="entry name" value="NUDIX_hydrolase_CS"/>
</dbReference>
<dbReference type="PANTHER" id="PTHR11839:SF18">
    <property type="entry name" value="NUDIX HYDROLASE DOMAIN-CONTAINING PROTEIN"/>
    <property type="match status" value="1"/>
</dbReference>
<dbReference type="AlphaFoldDB" id="A0A0L6W7Z4"/>
<dbReference type="PRINTS" id="PR00502">
    <property type="entry name" value="NUDIXFAMILY"/>
</dbReference>